<dbReference type="Proteomes" id="UP000192707">
    <property type="component" value="Unassembled WGS sequence"/>
</dbReference>
<name>A0A1W9Z6Z4_MYCAI</name>
<comment type="catalytic activity">
    <reaction evidence="8">
        <text>4 Fe(II)-[cytochrome c] + O2 + 8 H(+)(in) = 4 Fe(III)-[cytochrome c] + 2 H2O + 4 H(+)(out)</text>
        <dbReference type="Rhea" id="RHEA:11436"/>
        <dbReference type="Rhea" id="RHEA-COMP:10350"/>
        <dbReference type="Rhea" id="RHEA-COMP:14399"/>
        <dbReference type="ChEBI" id="CHEBI:15377"/>
        <dbReference type="ChEBI" id="CHEBI:15378"/>
        <dbReference type="ChEBI" id="CHEBI:15379"/>
        <dbReference type="ChEBI" id="CHEBI:29033"/>
        <dbReference type="ChEBI" id="CHEBI:29034"/>
        <dbReference type="EC" id="7.1.1.9"/>
    </reaction>
</comment>
<evidence type="ECO:0000256" key="10">
    <source>
        <dbReference type="SAM" id="Phobius"/>
    </source>
</evidence>
<evidence type="ECO:0000256" key="9">
    <source>
        <dbReference type="RuleBase" id="RU003376"/>
    </source>
</evidence>
<dbReference type="SUPFAM" id="SSF81452">
    <property type="entry name" value="Cytochrome c oxidase subunit III-like"/>
    <property type="match status" value="1"/>
</dbReference>
<protein>
    <recommendedName>
        <fullName evidence="3">Probable cytochrome c oxidase subunit 3</fullName>
    </recommendedName>
    <alternativeName>
        <fullName evidence="7">Cytochrome aa3 subunit 3</fullName>
    </alternativeName>
</protein>
<accession>A0A1W9Z6Z4</accession>
<dbReference type="EMBL" id="MVHG01000104">
    <property type="protein sequence ID" value="ORA08142.1"/>
    <property type="molecule type" value="Genomic_DNA"/>
</dbReference>
<dbReference type="PANTHER" id="PTHR11403:SF6">
    <property type="entry name" value="NITRIC OXIDE REDUCTASE SUBUNIT E"/>
    <property type="match status" value="1"/>
</dbReference>
<comment type="subcellular location">
    <subcellularLocation>
        <location evidence="9">Cell membrane</location>
        <topology evidence="9">Multi-pass membrane protein</topology>
    </subcellularLocation>
    <subcellularLocation>
        <location evidence="1">Membrane</location>
        <topology evidence="1">Multi-pass membrane protein</topology>
    </subcellularLocation>
</comment>
<evidence type="ECO:0000313" key="12">
    <source>
        <dbReference type="EMBL" id="ORA08142.1"/>
    </source>
</evidence>
<evidence type="ECO:0000256" key="5">
    <source>
        <dbReference type="ARBA" id="ARBA00022989"/>
    </source>
</evidence>
<comment type="similarity">
    <text evidence="2 9">Belongs to the cytochrome c oxidase subunit 3 family.</text>
</comment>
<feature type="transmembrane region" description="Helical" evidence="10">
    <location>
        <begin position="93"/>
        <end position="114"/>
    </location>
</feature>
<dbReference type="InterPro" id="IPR024791">
    <property type="entry name" value="Cyt_c/ubiquinol_Oxase_su3"/>
</dbReference>
<dbReference type="PROSITE" id="PS50253">
    <property type="entry name" value="COX3"/>
    <property type="match status" value="1"/>
</dbReference>
<evidence type="ECO:0000256" key="2">
    <source>
        <dbReference type="ARBA" id="ARBA00010581"/>
    </source>
</evidence>
<dbReference type="GO" id="GO:0005886">
    <property type="term" value="C:plasma membrane"/>
    <property type="evidence" value="ECO:0007669"/>
    <property type="project" value="UniProtKB-SubCell"/>
</dbReference>
<evidence type="ECO:0000256" key="4">
    <source>
        <dbReference type="ARBA" id="ARBA00022692"/>
    </source>
</evidence>
<feature type="transmembrane region" description="Helical" evidence="10">
    <location>
        <begin position="134"/>
        <end position="161"/>
    </location>
</feature>
<organism evidence="12 13">
    <name type="scientific">Mycobacterium arosiense ATCC BAA-1401 = DSM 45069</name>
    <dbReference type="NCBI Taxonomy" id="1265311"/>
    <lineage>
        <taxon>Bacteria</taxon>
        <taxon>Bacillati</taxon>
        <taxon>Actinomycetota</taxon>
        <taxon>Actinomycetes</taxon>
        <taxon>Mycobacteriales</taxon>
        <taxon>Mycobacteriaceae</taxon>
        <taxon>Mycobacterium</taxon>
        <taxon>Mycobacterium avium complex (MAC)</taxon>
    </lineage>
</organism>
<feature type="transmembrane region" description="Helical" evidence="10">
    <location>
        <begin position="182"/>
        <end position="201"/>
    </location>
</feature>
<keyword evidence="13" id="KW-1185">Reference proteome</keyword>
<dbReference type="InterPro" id="IPR000298">
    <property type="entry name" value="Cyt_c_oxidase-like_su3"/>
</dbReference>
<comment type="caution">
    <text evidence="12">The sequence shown here is derived from an EMBL/GenBank/DDBJ whole genome shotgun (WGS) entry which is preliminary data.</text>
</comment>
<dbReference type="GO" id="GO:0019646">
    <property type="term" value="P:aerobic electron transport chain"/>
    <property type="evidence" value="ECO:0007669"/>
    <property type="project" value="InterPro"/>
</dbReference>
<reference evidence="12 13" key="1">
    <citation type="submission" date="2016-12" db="EMBL/GenBank/DDBJ databases">
        <title>The new phylogeny of genus Mycobacterium.</title>
        <authorList>
            <person name="Tortoli E."/>
            <person name="Trovato A."/>
            <person name="Cirillo D.M."/>
        </authorList>
    </citation>
    <scope>NUCLEOTIDE SEQUENCE [LARGE SCALE GENOMIC DNA]</scope>
    <source>
        <strain evidence="12 13">DSM 45069</strain>
    </source>
</reference>
<gene>
    <name evidence="12" type="ORF">BST14_24985</name>
</gene>
<dbReference type="InterPro" id="IPR035973">
    <property type="entry name" value="Cyt_c_oxidase_su3-like_sf"/>
</dbReference>
<dbReference type="Gene3D" id="1.20.120.80">
    <property type="entry name" value="Cytochrome c oxidase, subunit III, four-helix bundle"/>
    <property type="match status" value="1"/>
</dbReference>
<evidence type="ECO:0000256" key="3">
    <source>
        <dbReference type="ARBA" id="ARBA00022347"/>
    </source>
</evidence>
<evidence type="ECO:0000259" key="11">
    <source>
        <dbReference type="PROSITE" id="PS50253"/>
    </source>
</evidence>
<evidence type="ECO:0000256" key="6">
    <source>
        <dbReference type="ARBA" id="ARBA00023136"/>
    </source>
</evidence>
<proteinExistence type="inferred from homology"/>
<feature type="transmembrane region" description="Helical" evidence="10">
    <location>
        <begin position="26"/>
        <end position="47"/>
    </location>
</feature>
<evidence type="ECO:0000256" key="8">
    <source>
        <dbReference type="ARBA" id="ARBA00047816"/>
    </source>
</evidence>
<dbReference type="AlphaFoldDB" id="A0A1W9Z6Z4"/>
<keyword evidence="4 9" id="KW-0812">Transmembrane</keyword>
<dbReference type="InterPro" id="IPR013833">
    <property type="entry name" value="Cyt_c_oxidase_su3_a-hlx"/>
</dbReference>
<dbReference type="PANTHER" id="PTHR11403">
    <property type="entry name" value="CYTOCHROME C OXIDASE SUBUNIT III"/>
    <property type="match status" value="1"/>
</dbReference>
<dbReference type="GO" id="GO:0004129">
    <property type="term" value="F:cytochrome-c oxidase activity"/>
    <property type="evidence" value="ECO:0007669"/>
    <property type="project" value="UniProtKB-EC"/>
</dbReference>
<evidence type="ECO:0000256" key="7">
    <source>
        <dbReference type="ARBA" id="ARBA00031400"/>
    </source>
</evidence>
<keyword evidence="6 10" id="KW-0472">Membrane</keyword>
<dbReference type="Pfam" id="PF00510">
    <property type="entry name" value="COX3"/>
    <property type="match status" value="1"/>
</dbReference>
<feature type="domain" description="Heme-copper oxidase subunit III family profile" evidence="11">
    <location>
        <begin position="26"/>
        <end position="202"/>
    </location>
</feature>
<sequence>MLKNGWLVQAPADPRRDNQHLPGEKGIWILVLGEMSVFGILFGAYLYARSNEPAVFDASQHFLVANYAFVNTILLVCSSLFVVNAIRALRRGCLAIASKLFAAALLCGFVFSILKILEYHDKVDNNLVVTTNSFFMWFFTLTGYHFYHLIVGMGLLGYLIYKTRTSKDFSTSELRFAESCAVYWHMVDLLWIVLFPLLYLVK</sequence>
<feature type="transmembrane region" description="Helical" evidence="10">
    <location>
        <begin position="67"/>
        <end position="86"/>
    </location>
</feature>
<evidence type="ECO:0000313" key="13">
    <source>
        <dbReference type="Proteomes" id="UP000192707"/>
    </source>
</evidence>
<keyword evidence="5 10" id="KW-1133">Transmembrane helix</keyword>
<evidence type="ECO:0000256" key="1">
    <source>
        <dbReference type="ARBA" id="ARBA00004141"/>
    </source>
</evidence>